<feature type="region of interest" description="Disordered" evidence="1">
    <location>
        <begin position="1"/>
        <end position="40"/>
    </location>
</feature>
<feature type="compositionally biased region" description="Polar residues" evidence="1">
    <location>
        <begin position="1"/>
        <end position="21"/>
    </location>
</feature>
<proteinExistence type="predicted"/>
<reference evidence="2 3" key="1">
    <citation type="journal article" date="2011" name="PLoS Pathog.">
        <title>Dynamic evolution of pathogenicity revealed by sequencing and comparative genomics of 19 Pseudomonas syringae isolates.</title>
        <authorList>
            <person name="Baltrus D.A."/>
            <person name="Nishimura M.T."/>
            <person name="Romanchuk A."/>
            <person name="Chang J.H."/>
            <person name="Mukhtar M.S."/>
            <person name="Cherkis K."/>
            <person name="Roach J."/>
            <person name="Grant S.R."/>
            <person name="Jones C.D."/>
            <person name="Dangl J.L."/>
        </authorList>
    </citation>
    <scope>NUCLEOTIDE SEQUENCE [LARGE SCALE GENOMIC DNA]</scope>
    <source>
        <strain evidence="2 3">1704B</strain>
    </source>
</reference>
<name>F3GRH1_PSESJ</name>
<dbReference type="EMBL" id="AEAI01004570">
    <property type="protein sequence ID" value="EGH49674.1"/>
    <property type="molecule type" value="Genomic_DNA"/>
</dbReference>
<comment type="caution">
    <text evidence="2">The sequence shown here is derived from an EMBL/GenBank/DDBJ whole genome shotgun (WGS) entry which is preliminary data.</text>
</comment>
<organism evidence="2 3">
    <name type="scientific">Pseudomonas syringae pv. pisi str. 1704B</name>
    <dbReference type="NCBI Taxonomy" id="629263"/>
    <lineage>
        <taxon>Bacteria</taxon>
        <taxon>Pseudomonadati</taxon>
        <taxon>Pseudomonadota</taxon>
        <taxon>Gammaproteobacteria</taxon>
        <taxon>Pseudomonadales</taxon>
        <taxon>Pseudomonadaceae</taxon>
        <taxon>Pseudomonas</taxon>
        <taxon>Pseudomonas syringae</taxon>
    </lineage>
</organism>
<protein>
    <submittedName>
        <fullName evidence="2">Uncharacterized protein</fullName>
    </submittedName>
</protein>
<sequence length="40" mass="4416">GQALYQASTSLNQGCTTSEQAQKLPIKRARRYPGPQLIKL</sequence>
<dbReference type="Proteomes" id="UP000004986">
    <property type="component" value="Unassembled WGS sequence"/>
</dbReference>
<keyword evidence="3" id="KW-1185">Reference proteome</keyword>
<dbReference type="AlphaFoldDB" id="F3GRH1"/>
<evidence type="ECO:0000256" key="1">
    <source>
        <dbReference type="SAM" id="MobiDB-lite"/>
    </source>
</evidence>
<evidence type="ECO:0000313" key="3">
    <source>
        <dbReference type="Proteomes" id="UP000004986"/>
    </source>
</evidence>
<feature type="non-terminal residue" evidence="2">
    <location>
        <position position="40"/>
    </location>
</feature>
<accession>F3GRH1</accession>
<evidence type="ECO:0000313" key="2">
    <source>
        <dbReference type="EMBL" id="EGH49674.1"/>
    </source>
</evidence>
<gene>
    <name evidence="2" type="ORF">PSYPI_47708</name>
</gene>
<feature type="non-terminal residue" evidence="2">
    <location>
        <position position="1"/>
    </location>
</feature>